<gene>
    <name evidence="1" type="ORF">AMJ83_07450</name>
</gene>
<proteinExistence type="predicted"/>
<protein>
    <submittedName>
        <fullName evidence="1">Uncharacterized protein</fullName>
    </submittedName>
</protein>
<accession>A0A0S8FT43</accession>
<organism evidence="1 2">
    <name type="scientific">candidate division WOR_3 bacterium SM23_42</name>
    <dbReference type="NCBI Taxonomy" id="1703779"/>
    <lineage>
        <taxon>Bacteria</taxon>
        <taxon>Bacteria division WOR-3</taxon>
    </lineage>
</organism>
<dbReference type="Proteomes" id="UP000051373">
    <property type="component" value="Unassembled WGS sequence"/>
</dbReference>
<evidence type="ECO:0000313" key="2">
    <source>
        <dbReference type="Proteomes" id="UP000051373"/>
    </source>
</evidence>
<reference evidence="1 2" key="1">
    <citation type="journal article" date="2015" name="Microbiome">
        <title>Genomic resolution of linkages in carbon, nitrogen, and sulfur cycling among widespread estuary sediment bacteria.</title>
        <authorList>
            <person name="Baker B.J."/>
            <person name="Lazar C.S."/>
            <person name="Teske A.P."/>
            <person name="Dick G.J."/>
        </authorList>
    </citation>
    <scope>NUCLEOTIDE SEQUENCE [LARGE SCALE GENOMIC DNA]</scope>
    <source>
        <strain evidence="1">SM23_42</strain>
    </source>
</reference>
<sequence length="86" mass="9609">MIQLAITSISHRGSQILCSGLALRSNLLLNPLRNTNTFREPLQLPKGKKCKVFDITGRVVDPAKMTQGVYFIEVDDVVTQKVVKVR</sequence>
<name>A0A0S8FT43_UNCW3</name>
<dbReference type="EMBL" id="LJUJ01000015">
    <property type="protein sequence ID" value="KPK63298.1"/>
    <property type="molecule type" value="Genomic_DNA"/>
</dbReference>
<dbReference type="AlphaFoldDB" id="A0A0S8FT43"/>
<evidence type="ECO:0000313" key="1">
    <source>
        <dbReference type="EMBL" id="KPK63298.1"/>
    </source>
</evidence>
<comment type="caution">
    <text evidence="1">The sequence shown here is derived from an EMBL/GenBank/DDBJ whole genome shotgun (WGS) entry which is preliminary data.</text>
</comment>